<comment type="similarity">
    <text evidence="2">Belongs to the TMEM19 family.</text>
</comment>
<dbReference type="EMBL" id="LJZO01000031">
    <property type="protein sequence ID" value="ROV93735.1"/>
    <property type="molecule type" value="Genomic_DNA"/>
</dbReference>
<evidence type="ECO:0000313" key="12">
    <source>
        <dbReference type="Proteomes" id="UP000284375"/>
    </source>
</evidence>
<evidence type="ECO:0000256" key="1">
    <source>
        <dbReference type="ARBA" id="ARBA00004141"/>
    </source>
</evidence>
<keyword evidence="5 7" id="KW-0472">Membrane</keyword>
<dbReference type="Pfam" id="PF01940">
    <property type="entry name" value="DUF92"/>
    <property type="match status" value="1"/>
</dbReference>
<proteinExistence type="inferred from homology"/>
<keyword evidence="4 7" id="KW-1133">Transmembrane helix</keyword>
<gene>
    <name evidence="11" type="ORF">VSDG_07019</name>
</gene>
<comment type="caution">
    <text evidence="11">The sequence shown here is derived from an EMBL/GenBank/DDBJ whole genome shotgun (WGS) entry which is preliminary data.</text>
</comment>
<dbReference type="PANTHER" id="PTHR43465:SF2">
    <property type="entry name" value="DUF1680 DOMAIN PROTEIN (AFU_ORTHOLOGUE AFUA_1G08910)"/>
    <property type="match status" value="1"/>
</dbReference>
<feature type="region of interest" description="Disordered" evidence="6">
    <location>
        <begin position="296"/>
        <end position="329"/>
    </location>
</feature>
<organism evidence="11 12">
    <name type="scientific">Cytospora chrysosperma</name>
    <name type="common">Cytospora canker fungus</name>
    <name type="synonym">Sphaeria chrysosperma</name>
    <dbReference type="NCBI Taxonomy" id="252740"/>
    <lineage>
        <taxon>Eukaryota</taxon>
        <taxon>Fungi</taxon>
        <taxon>Dikarya</taxon>
        <taxon>Ascomycota</taxon>
        <taxon>Pezizomycotina</taxon>
        <taxon>Sordariomycetes</taxon>
        <taxon>Sordariomycetidae</taxon>
        <taxon>Diaporthales</taxon>
        <taxon>Cytosporaceae</taxon>
        <taxon>Cytospora</taxon>
    </lineage>
</organism>
<feature type="transmembrane region" description="Helical" evidence="7">
    <location>
        <begin position="126"/>
        <end position="146"/>
    </location>
</feature>
<dbReference type="GO" id="GO:0016020">
    <property type="term" value="C:membrane"/>
    <property type="evidence" value="ECO:0007669"/>
    <property type="project" value="UniProtKB-SubCell"/>
</dbReference>
<dbReference type="PANTHER" id="PTHR43465">
    <property type="entry name" value="DUF1680 DOMAIN PROTEIN (AFU_ORTHOLOGUE AFUA_1G08910)"/>
    <property type="match status" value="1"/>
</dbReference>
<keyword evidence="3 7" id="KW-0812">Transmembrane</keyword>
<dbReference type="InterPro" id="IPR008928">
    <property type="entry name" value="6-hairpin_glycosidase_sf"/>
</dbReference>
<evidence type="ECO:0000256" key="6">
    <source>
        <dbReference type="SAM" id="MobiDB-lite"/>
    </source>
</evidence>
<dbReference type="InterPro" id="IPR049174">
    <property type="entry name" value="Beta-AFase-like"/>
</dbReference>
<dbReference type="Pfam" id="PF07944">
    <property type="entry name" value="Beta-AFase-like_GH127_cat"/>
    <property type="match status" value="1"/>
</dbReference>
<comment type="subcellular location">
    <subcellularLocation>
        <location evidence="1">Membrane</location>
        <topology evidence="1">Multi-pass membrane protein</topology>
    </subcellularLocation>
</comment>
<feature type="compositionally biased region" description="Basic and acidic residues" evidence="6">
    <location>
        <begin position="314"/>
        <end position="323"/>
    </location>
</feature>
<sequence length="1047" mass="116040">MKPIFAVPALGLMIYRAYSKKSLTTGGLVAATLTGIAHAVHPWNLPFVLLCVFFLAGTRVTHVKEDVKAKLTMASKGASGGEGPRNHVQVFANSLVASILSLLHAYQLQQRVASVSQRQEIPDGSFCFSWGGDVLVIGIIANYAAVAADTFSSELGILAKGPPRLITSPTFRKVPPGTNGGVTLTGLAAGLLGSMIIVTTSMFFVPFCNQQTAGRLGGGAPWTQPQRNMLMFALTIWGALGSVLDSILGAIFQRSVRDVRSGRIIEGEGGERVLISTPTGKSEHTKRSDFKAAVLSGEGKEAVEKTNSDASEGVNKHDAENKQRKGSVSGEKVSRVVEAGWDILDNNDVNFLMAFSMSLGSMVIASNPQSTYTHTTFHGPSILSSTRKTISTVTLQFQLGLLKSTGRYDCFKLQWHPIYDDHRFWPVPPHLFWDSDLGKWMEGAIYFLSEQHDAGLDQAVKHIVETIRSAQSEDGYLNLHYILVEPGKRWTNIRDMHEMYNAGHLIEAAIAHHDYYKTNVFLDVMTKYVHLMHATFGPGPDQRKAYPGHPEIELALLRLYRTTGDTKAYELAKFFLTERGNPVGQDGRHYYDWEMERRGEEAHKRPNSYPMSRDYWYCQAHKPILEQESVEGHAVRATYLLTGVADLVCLHKDGTQPLPDADNWVAALRRLWDNMVGKKMYLTGSIGSSAQWEGFGIDYFLPQAPDEGGCYAETCASIGAVMLAERLLYLAPDARYADVMELCLYNTVMGSMSMSGKAFTYENYLASCPGHLSQREEWFECSCCPPNVSRLFGSLGGYLWHFGSSTADSDSGVEEAHVNVHLYTTAKLKFETDKRRPVVLEQKTNWPWEGNIMFTLSTPPKTHPGPHHTAAPPLKTTIRLRIPSWSHGRYTLTPSPCPSTPATLEAGYLVLSPSYVAANPSFSLMIHGFAPRFIAPHPYTNQRTLSLARGPVVYCVEDVDNEWEGNHFKDVVVDDKAPVTEEEREWDGQRYIALRARGWTRMVGAWDLAGPAPGEDKGEERELVFVPYYLRANRGGKGHMRVGLLRS</sequence>
<name>A0A423VRT6_CYTCH</name>
<dbReference type="InterPro" id="IPR002794">
    <property type="entry name" value="DUF92_TMEM19"/>
</dbReference>
<dbReference type="OrthoDB" id="654211at2759"/>
<evidence type="ECO:0000256" key="5">
    <source>
        <dbReference type="ARBA" id="ARBA00023136"/>
    </source>
</evidence>
<reference evidence="11 12" key="1">
    <citation type="submission" date="2015-09" db="EMBL/GenBank/DDBJ databases">
        <title>Host preference determinants of Valsa canker pathogens revealed by comparative genomics.</title>
        <authorList>
            <person name="Yin Z."/>
            <person name="Huang L."/>
        </authorList>
    </citation>
    <scope>NUCLEOTIDE SEQUENCE [LARGE SCALE GENOMIC DNA]</scope>
    <source>
        <strain evidence="11 12">YSFL</strain>
    </source>
</reference>
<dbReference type="AlphaFoldDB" id="A0A423VRT6"/>
<feature type="transmembrane region" description="Helical" evidence="7">
    <location>
        <begin position="229"/>
        <end position="252"/>
    </location>
</feature>
<evidence type="ECO:0000256" key="3">
    <source>
        <dbReference type="ARBA" id="ARBA00022692"/>
    </source>
</evidence>
<dbReference type="Pfam" id="PF20736">
    <property type="entry name" value="Glyco_hydro127M"/>
    <property type="match status" value="1"/>
</dbReference>
<dbReference type="InterPro" id="IPR049049">
    <property type="entry name" value="Beta-AFase-like_GH127_C"/>
</dbReference>
<dbReference type="GO" id="GO:0005975">
    <property type="term" value="P:carbohydrate metabolic process"/>
    <property type="evidence" value="ECO:0007669"/>
    <property type="project" value="InterPro"/>
</dbReference>
<dbReference type="Proteomes" id="UP000284375">
    <property type="component" value="Unassembled WGS sequence"/>
</dbReference>
<protein>
    <submittedName>
        <fullName evidence="11">Uncharacterized protein</fullName>
    </submittedName>
</protein>
<evidence type="ECO:0000256" key="4">
    <source>
        <dbReference type="ARBA" id="ARBA00022989"/>
    </source>
</evidence>
<evidence type="ECO:0000259" key="8">
    <source>
        <dbReference type="Pfam" id="PF07944"/>
    </source>
</evidence>
<dbReference type="Pfam" id="PF20737">
    <property type="entry name" value="Glyco_hydro127C"/>
    <property type="match status" value="1"/>
</dbReference>
<keyword evidence="12" id="KW-1185">Reference proteome</keyword>
<dbReference type="STRING" id="252740.A0A423VRT6"/>
<feature type="domain" description="Non-reducing end beta-L-arabinofuranosidase-like GH127 middle" evidence="9">
    <location>
        <begin position="818"/>
        <end position="911"/>
    </location>
</feature>
<feature type="compositionally biased region" description="Basic and acidic residues" evidence="6">
    <location>
        <begin position="298"/>
        <end position="307"/>
    </location>
</feature>
<evidence type="ECO:0000259" key="10">
    <source>
        <dbReference type="Pfam" id="PF20737"/>
    </source>
</evidence>
<evidence type="ECO:0000256" key="7">
    <source>
        <dbReference type="SAM" id="Phobius"/>
    </source>
</evidence>
<evidence type="ECO:0000313" key="11">
    <source>
        <dbReference type="EMBL" id="ROV93735.1"/>
    </source>
</evidence>
<dbReference type="SUPFAM" id="SSF48208">
    <property type="entry name" value="Six-hairpin glycosidases"/>
    <property type="match status" value="1"/>
</dbReference>
<feature type="domain" description="Non-reducing end beta-L-arabinofuranosidase-like GH127 C-terminal" evidence="10">
    <location>
        <begin position="934"/>
        <end position="1042"/>
    </location>
</feature>
<feature type="transmembrane region" description="Helical" evidence="7">
    <location>
        <begin position="43"/>
        <end position="61"/>
    </location>
</feature>
<dbReference type="InterPro" id="IPR049046">
    <property type="entry name" value="Beta-AFase-like_GH127_middle"/>
</dbReference>
<feature type="transmembrane region" description="Helical" evidence="7">
    <location>
        <begin position="184"/>
        <end position="208"/>
    </location>
</feature>
<evidence type="ECO:0000256" key="2">
    <source>
        <dbReference type="ARBA" id="ARBA00009012"/>
    </source>
</evidence>
<evidence type="ECO:0000259" key="9">
    <source>
        <dbReference type="Pfam" id="PF20736"/>
    </source>
</evidence>
<accession>A0A423VRT6</accession>
<feature type="domain" description="Non-reducing end beta-L-arabinofuranosidase-like GH127 catalytic" evidence="8">
    <location>
        <begin position="384"/>
        <end position="795"/>
    </location>
</feature>
<dbReference type="InterPro" id="IPR012878">
    <property type="entry name" value="Beta-AFase-like_GH127_cat"/>
</dbReference>